<feature type="binding site" evidence="17">
    <location>
        <position position="252"/>
    </location>
    <ligand>
        <name>(6S)-NADPHX</name>
        <dbReference type="ChEBI" id="CHEBI:64076"/>
    </ligand>
</feature>
<dbReference type="GO" id="GO:0110051">
    <property type="term" value="P:metabolite repair"/>
    <property type="evidence" value="ECO:0007669"/>
    <property type="project" value="TreeGrafter"/>
</dbReference>
<dbReference type="SUPFAM" id="SSF53613">
    <property type="entry name" value="Ribokinase-like"/>
    <property type="match status" value="1"/>
</dbReference>
<comment type="function">
    <text evidence="14 19">Bifunctional enzyme that catalyzes the epimerization of the S- and R-forms of NAD(P)HX and the dehydration of the S-form of NAD(P)HX at the expense of ADP, which is converted to AMP. This allows the repair of both epimers of NAD(P)HX, a damaged form of NAD(P)H that is a result of enzymatic or heat-dependent hydration.</text>
</comment>
<comment type="similarity">
    <text evidence="18">Belongs to the NnrE/AIBP family.</text>
</comment>
<evidence type="ECO:0000256" key="9">
    <source>
        <dbReference type="ARBA" id="ARBA00022958"/>
    </source>
</evidence>
<comment type="subunit">
    <text evidence="17">Homotetramer.</text>
</comment>
<evidence type="ECO:0000256" key="6">
    <source>
        <dbReference type="ARBA" id="ARBA00022741"/>
    </source>
</evidence>
<comment type="cofactor">
    <cofactor evidence="18 19">
        <name>K(+)</name>
        <dbReference type="ChEBI" id="CHEBI:29103"/>
    </cofactor>
    <text evidence="18 19">Binds 1 potassium ion per subunit.</text>
</comment>
<evidence type="ECO:0000256" key="15">
    <source>
        <dbReference type="ARBA" id="ARBA00048238"/>
    </source>
</evidence>
<evidence type="ECO:0000256" key="3">
    <source>
        <dbReference type="ARBA" id="ARBA00006001"/>
    </source>
</evidence>
<dbReference type="Pfam" id="PF03853">
    <property type="entry name" value="YjeF_N"/>
    <property type="match status" value="1"/>
</dbReference>
<dbReference type="EC" id="4.2.1.136" evidence="19"/>
<name>A0A2N3PZL9_9PROT</name>
<evidence type="ECO:0000259" key="20">
    <source>
        <dbReference type="PROSITE" id="PS51383"/>
    </source>
</evidence>
<feature type="binding site" evidence="18">
    <location>
        <position position="58"/>
    </location>
    <ligand>
        <name>K(+)</name>
        <dbReference type="ChEBI" id="CHEBI:29103"/>
    </ligand>
</feature>
<dbReference type="HAMAP" id="MF_01966">
    <property type="entry name" value="NADHX_epimerase"/>
    <property type="match status" value="1"/>
</dbReference>
<dbReference type="RefSeq" id="WP_101249401.1">
    <property type="nucleotide sequence ID" value="NZ_PIUM01000003.1"/>
</dbReference>
<dbReference type="Pfam" id="PF01256">
    <property type="entry name" value="Carb_kinase"/>
    <property type="match status" value="1"/>
</dbReference>
<evidence type="ECO:0000256" key="2">
    <source>
        <dbReference type="ARBA" id="ARBA00000909"/>
    </source>
</evidence>
<dbReference type="PROSITE" id="PS01050">
    <property type="entry name" value="YJEF_C_2"/>
    <property type="match status" value="1"/>
</dbReference>
<feature type="binding site" evidence="17">
    <location>
        <position position="362"/>
    </location>
    <ligand>
        <name>(6S)-NADPHX</name>
        <dbReference type="ChEBI" id="CHEBI:64076"/>
    </ligand>
</feature>
<comment type="catalytic activity">
    <reaction evidence="2 18 19">
        <text>(6R)-NADPHX = (6S)-NADPHX</text>
        <dbReference type="Rhea" id="RHEA:32227"/>
        <dbReference type="ChEBI" id="CHEBI:64076"/>
        <dbReference type="ChEBI" id="CHEBI:64077"/>
        <dbReference type="EC" id="5.1.99.6"/>
    </reaction>
</comment>
<feature type="domain" description="YjeF C-terminal" evidence="20">
    <location>
        <begin position="218"/>
        <end position="478"/>
    </location>
</feature>
<feature type="binding site" evidence="17">
    <location>
        <position position="312"/>
    </location>
    <ligand>
        <name>(6S)-NADPHX</name>
        <dbReference type="ChEBI" id="CHEBI:64076"/>
    </ligand>
</feature>
<dbReference type="HAMAP" id="MF_01965">
    <property type="entry name" value="NADHX_dehydratase"/>
    <property type="match status" value="1"/>
</dbReference>
<dbReference type="EMBL" id="PIUM01000003">
    <property type="protein sequence ID" value="PKU25857.1"/>
    <property type="molecule type" value="Genomic_DNA"/>
</dbReference>
<dbReference type="InterPro" id="IPR030677">
    <property type="entry name" value="Nnr"/>
</dbReference>
<comment type="catalytic activity">
    <reaction evidence="16 17 19">
        <text>(6S)-NADPHX + ADP = AMP + phosphate + NADPH + H(+)</text>
        <dbReference type="Rhea" id="RHEA:32235"/>
        <dbReference type="ChEBI" id="CHEBI:15378"/>
        <dbReference type="ChEBI" id="CHEBI:43474"/>
        <dbReference type="ChEBI" id="CHEBI:57783"/>
        <dbReference type="ChEBI" id="CHEBI:64076"/>
        <dbReference type="ChEBI" id="CHEBI:456215"/>
        <dbReference type="ChEBI" id="CHEBI:456216"/>
        <dbReference type="EC" id="4.2.1.136"/>
    </reaction>
</comment>
<dbReference type="SMR" id="A0A2N3PZL9"/>
<comment type="caution">
    <text evidence="22">The sequence shown here is derived from an EMBL/GenBank/DDBJ whole genome shotgun (WGS) entry which is preliminary data.</text>
</comment>
<evidence type="ECO:0000313" key="22">
    <source>
        <dbReference type="EMBL" id="PKU25857.1"/>
    </source>
</evidence>
<feature type="binding site" evidence="18">
    <location>
        <position position="118"/>
    </location>
    <ligand>
        <name>K(+)</name>
        <dbReference type="ChEBI" id="CHEBI:29103"/>
    </ligand>
</feature>
<dbReference type="Proteomes" id="UP000233293">
    <property type="component" value="Unassembled WGS sequence"/>
</dbReference>
<evidence type="ECO:0000256" key="10">
    <source>
        <dbReference type="ARBA" id="ARBA00023027"/>
    </source>
</evidence>
<dbReference type="GO" id="GO:0046872">
    <property type="term" value="F:metal ion binding"/>
    <property type="evidence" value="ECO:0007669"/>
    <property type="project" value="UniProtKB-UniRule"/>
</dbReference>
<evidence type="ECO:0000256" key="12">
    <source>
        <dbReference type="ARBA" id="ARBA00023239"/>
    </source>
</evidence>
<evidence type="ECO:0000256" key="1">
    <source>
        <dbReference type="ARBA" id="ARBA00000013"/>
    </source>
</evidence>
<dbReference type="InterPro" id="IPR004443">
    <property type="entry name" value="YjeF_N_dom"/>
</dbReference>
<comment type="function">
    <text evidence="18">Catalyzes the epimerization of the S- and R-forms of NAD(P)HX, a damaged form of NAD(P)H that is a result of enzymatic or heat-dependent hydration. This is a prerequisite for the S-specific NAD(P)H-hydrate dehydratase to allow the repair of both epimers of NAD(P)HX.</text>
</comment>
<accession>A0A2N3PZL9</accession>
<comment type="similarity">
    <text evidence="17">Belongs to the NnrD/CARKD family.</text>
</comment>
<dbReference type="InterPro" id="IPR036652">
    <property type="entry name" value="YjeF_N_dom_sf"/>
</dbReference>
<evidence type="ECO:0000256" key="14">
    <source>
        <dbReference type="ARBA" id="ARBA00025153"/>
    </source>
</evidence>
<keyword evidence="13" id="KW-0511">Multifunctional enzyme</keyword>
<comment type="similarity">
    <text evidence="3 19">In the N-terminal section; belongs to the NnrE/AIBP family.</text>
</comment>
<evidence type="ECO:0000256" key="17">
    <source>
        <dbReference type="HAMAP-Rule" id="MF_01965"/>
    </source>
</evidence>
<evidence type="ECO:0000256" key="8">
    <source>
        <dbReference type="ARBA" id="ARBA00022857"/>
    </source>
</evidence>
<organism evidence="22 23">
    <name type="scientific">Telmatospirillum siberiense</name>
    <dbReference type="NCBI Taxonomy" id="382514"/>
    <lineage>
        <taxon>Bacteria</taxon>
        <taxon>Pseudomonadati</taxon>
        <taxon>Pseudomonadota</taxon>
        <taxon>Alphaproteobacteria</taxon>
        <taxon>Rhodospirillales</taxon>
        <taxon>Rhodospirillaceae</taxon>
        <taxon>Telmatospirillum</taxon>
    </lineage>
</organism>
<feature type="binding site" evidence="18">
    <location>
        <position position="151"/>
    </location>
    <ligand>
        <name>(6S)-NADPHX</name>
        <dbReference type="ChEBI" id="CHEBI:64076"/>
    </ligand>
</feature>
<keyword evidence="7 17" id="KW-0067">ATP-binding</keyword>
<dbReference type="GO" id="GO:0052856">
    <property type="term" value="F:NAD(P)HX epimerase activity"/>
    <property type="evidence" value="ECO:0007669"/>
    <property type="project" value="UniProtKB-UniRule"/>
</dbReference>
<comment type="function">
    <text evidence="17">Catalyzes the dehydration of the S-form of NAD(P)HX at the expense of ADP, which is converted to AMP. Together with NAD(P)HX epimerase, which catalyzes the epimerization of the S- and R-forms, the enzyme allows the repair of both epimers of NAD(P)HX, a damaged form of NAD(P)H that is a result of enzymatic or heat-dependent hydration.</text>
</comment>
<feature type="binding site" evidence="17">
    <location>
        <position position="424"/>
    </location>
    <ligand>
        <name>(6S)-NADPHX</name>
        <dbReference type="ChEBI" id="CHEBI:64076"/>
    </ligand>
</feature>
<feature type="domain" description="YjeF N-terminal" evidence="21">
    <location>
        <begin position="11"/>
        <end position="208"/>
    </location>
</feature>
<dbReference type="AlphaFoldDB" id="A0A2N3PZL9"/>
<feature type="binding site" evidence="18">
    <location>
        <position position="154"/>
    </location>
    <ligand>
        <name>K(+)</name>
        <dbReference type="ChEBI" id="CHEBI:29103"/>
    </ligand>
</feature>
<dbReference type="InterPro" id="IPR017953">
    <property type="entry name" value="Carbohydrate_kinase_pred_CS"/>
</dbReference>
<gene>
    <name evidence="18" type="primary">nnrE</name>
    <name evidence="17" type="synonym">nnrD</name>
    <name evidence="22" type="ORF">CWS72_04685</name>
</gene>
<dbReference type="OrthoDB" id="9806925at2"/>
<feature type="binding site" evidence="17">
    <location>
        <position position="423"/>
    </location>
    <ligand>
        <name>AMP</name>
        <dbReference type="ChEBI" id="CHEBI:456215"/>
    </ligand>
</feature>
<dbReference type="PROSITE" id="PS51383">
    <property type="entry name" value="YJEF_C_3"/>
    <property type="match status" value="1"/>
</dbReference>
<dbReference type="PIRSF" id="PIRSF017184">
    <property type="entry name" value="Nnr"/>
    <property type="match status" value="1"/>
</dbReference>
<evidence type="ECO:0000256" key="13">
    <source>
        <dbReference type="ARBA" id="ARBA00023268"/>
    </source>
</evidence>
<dbReference type="GO" id="GO:0046496">
    <property type="term" value="P:nicotinamide nucleotide metabolic process"/>
    <property type="evidence" value="ECO:0007669"/>
    <property type="project" value="UniProtKB-UniRule"/>
</dbReference>
<comment type="similarity">
    <text evidence="4 19">In the C-terminal section; belongs to the NnrD/CARKD family.</text>
</comment>
<comment type="caution">
    <text evidence="18">Lacks conserved residue(s) required for the propagation of feature annotation.</text>
</comment>
<feature type="binding site" evidence="18">
    <location>
        <begin position="122"/>
        <end position="128"/>
    </location>
    <ligand>
        <name>(6S)-NADPHX</name>
        <dbReference type="ChEBI" id="CHEBI:64076"/>
    </ligand>
</feature>
<keyword evidence="8 17" id="KW-0521">NADP</keyword>
<dbReference type="PANTHER" id="PTHR12592">
    <property type="entry name" value="ATP-DEPENDENT (S)-NAD(P)H-HYDRATE DEHYDRATASE FAMILY MEMBER"/>
    <property type="match status" value="1"/>
</dbReference>
<keyword evidence="9 18" id="KW-0630">Potassium</keyword>
<evidence type="ECO:0000256" key="16">
    <source>
        <dbReference type="ARBA" id="ARBA00049209"/>
    </source>
</evidence>
<feature type="binding site" evidence="17">
    <location>
        <begin position="394"/>
        <end position="398"/>
    </location>
    <ligand>
        <name>AMP</name>
        <dbReference type="ChEBI" id="CHEBI:456215"/>
    </ligand>
</feature>
<feature type="binding site" evidence="18">
    <location>
        <begin position="57"/>
        <end position="61"/>
    </location>
    <ligand>
        <name>(6S)-NADPHX</name>
        <dbReference type="ChEBI" id="CHEBI:64076"/>
    </ligand>
</feature>
<dbReference type="EC" id="5.1.99.6" evidence="19"/>
<evidence type="ECO:0000256" key="4">
    <source>
        <dbReference type="ARBA" id="ARBA00009524"/>
    </source>
</evidence>
<comment type="cofactor">
    <cofactor evidence="17">
        <name>Mg(2+)</name>
        <dbReference type="ChEBI" id="CHEBI:18420"/>
    </cofactor>
</comment>
<keyword evidence="12 17" id="KW-0456">Lyase</keyword>
<keyword evidence="5 18" id="KW-0479">Metal-binding</keyword>
<keyword evidence="23" id="KW-1185">Reference proteome</keyword>
<comment type="catalytic activity">
    <reaction evidence="1 18 19">
        <text>(6R)-NADHX = (6S)-NADHX</text>
        <dbReference type="Rhea" id="RHEA:32215"/>
        <dbReference type="ChEBI" id="CHEBI:64074"/>
        <dbReference type="ChEBI" id="CHEBI:64075"/>
        <dbReference type="EC" id="5.1.99.6"/>
    </reaction>
</comment>
<comment type="catalytic activity">
    <reaction evidence="15 17 19">
        <text>(6S)-NADHX + ADP = AMP + phosphate + NADH + H(+)</text>
        <dbReference type="Rhea" id="RHEA:32223"/>
        <dbReference type="ChEBI" id="CHEBI:15378"/>
        <dbReference type="ChEBI" id="CHEBI:43474"/>
        <dbReference type="ChEBI" id="CHEBI:57945"/>
        <dbReference type="ChEBI" id="CHEBI:64074"/>
        <dbReference type="ChEBI" id="CHEBI:456215"/>
        <dbReference type="ChEBI" id="CHEBI:456216"/>
        <dbReference type="EC" id="4.2.1.136"/>
    </reaction>
</comment>
<evidence type="ECO:0000256" key="18">
    <source>
        <dbReference type="HAMAP-Rule" id="MF_01966"/>
    </source>
</evidence>
<evidence type="ECO:0000256" key="11">
    <source>
        <dbReference type="ARBA" id="ARBA00023235"/>
    </source>
</evidence>
<evidence type="ECO:0000256" key="5">
    <source>
        <dbReference type="ARBA" id="ARBA00022723"/>
    </source>
</evidence>
<protein>
    <recommendedName>
        <fullName evidence="19">Bifunctional NAD(P)H-hydrate repair enzyme</fullName>
    </recommendedName>
    <alternativeName>
        <fullName evidence="19">Nicotinamide nucleotide repair protein</fullName>
    </alternativeName>
    <domain>
        <recommendedName>
            <fullName evidence="19">ADP-dependent (S)-NAD(P)H-hydrate dehydratase</fullName>
            <ecNumber evidence="19">4.2.1.136</ecNumber>
        </recommendedName>
        <alternativeName>
            <fullName evidence="19">ADP-dependent NAD(P)HX dehydratase</fullName>
        </alternativeName>
    </domain>
    <domain>
        <recommendedName>
            <fullName evidence="19">NAD(P)H-hydrate epimerase</fullName>
            <ecNumber evidence="19">5.1.99.6</ecNumber>
        </recommendedName>
    </domain>
</protein>
<dbReference type="InterPro" id="IPR000631">
    <property type="entry name" value="CARKD"/>
</dbReference>
<reference evidence="23" key="1">
    <citation type="submission" date="2017-12" db="EMBL/GenBank/DDBJ databases">
        <title>Draft genome sequence of Telmatospirillum siberiense 26-4b1T, an acidotolerant peatland alphaproteobacterium potentially involved in sulfur cycling.</title>
        <authorList>
            <person name="Hausmann B."/>
            <person name="Pjevac P."/>
            <person name="Schreck K."/>
            <person name="Herbold C.W."/>
            <person name="Daims H."/>
            <person name="Wagner M."/>
            <person name="Pester M."/>
            <person name="Loy A."/>
        </authorList>
    </citation>
    <scope>NUCLEOTIDE SEQUENCE [LARGE SCALE GENOMIC DNA]</scope>
    <source>
        <strain evidence="23">26-4b1</strain>
    </source>
</reference>
<evidence type="ECO:0000256" key="19">
    <source>
        <dbReference type="PIRNR" id="PIRNR017184"/>
    </source>
</evidence>
<keyword evidence="6 17" id="KW-0547">Nucleotide-binding</keyword>
<keyword evidence="10 17" id="KW-0520">NAD</keyword>
<proteinExistence type="inferred from homology"/>
<dbReference type="NCBIfam" id="TIGR00197">
    <property type="entry name" value="yjeF_nterm"/>
    <property type="match status" value="1"/>
</dbReference>
<dbReference type="SUPFAM" id="SSF64153">
    <property type="entry name" value="YjeF N-terminal domain-like"/>
    <property type="match status" value="1"/>
</dbReference>
<evidence type="ECO:0000313" key="23">
    <source>
        <dbReference type="Proteomes" id="UP000233293"/>
    </source>
</evidence>
<dbReference type="Gene3D" id="3.40.1190.20">
    <property type="match status" value="1"/>
</dbReference>
<sequence length="513" mass="54098">MLSCLLSTAEMFAADEAALALGIPGEILMEAAGWQVATAIRKRCPPRLVHVLCGPGNNGGDGFVVARLLESWGWPVRLFLLGELAGLKGDAALMASRWRHEILPLTLASLDGDPLVIDALFGAGLSRPLEGLARRVIEEIGIRGLDMVAVDVPSGIDGNSGQMLGAAAQAWLTVTFFRPKPGHLLLPGRLLCGELVVGDIGIPETVLADIAPQTFVNTPSLWRDKIKWPQPAGHKYDRGHLLVAGGAVLTGAARLAAMAARRAGAGLVTLAAPEGTADVYRGDHPGVMVQPSIAWERLVLDRRVTAAVIGPGLGIGRGTKALVADALSADKRCVLDADALTSYADDPQALWQLGKMPVLTPHDGEFNRLFDHTGDRLTRARRAAATSGAVILLKGSDTVVAAPDGRAAISVGAPPTLASGGTGDVLSGLIGGLLAQGMDPFEAACLGAWMHVQAAQMIGPGLIAEDLIGEMASVWRRLSDDDIPSWSERTGGPERFHLRRRRATWTTESWRDL</sequence>
<dbReference type="GO" id="GO:0005524">
    <property type="term" value="F:ATP binding"/>
    <property type="evidence" value="ECO:0007669"/>
    <property type="project" value="UniProtKB-UniRule"/>
</dbReference>
<dbReference type="CDD" id="cd01171">
    <property type="entry name" value="YXKO-related"/>
    <property type="match status" value="1"/>
</dbReference>
<dbReference type="GO" id="GO:0052855">
    <property type="term" value="F:ADP-dependent NAD(P)H-hydrate dehydratase activity"/>
    <property type="evidence" value="ECO:0007669"/>
    <property type="project" value="UniProtKB-UniRule"/>
</dbReference>
<dbReference type="NCBIfam" id="TIGR00196">
    <property type="entry name" value="yjeF_cterm"/>
    <property type="match status" value="1"/>
</dbReference>
<dbReference type="InterPro" id="IPR029056">
    <property type="entry name" value="Ribokinase-like"/>
</dbReference>
<dbReference type="PROSITE" id="PS51385">
    <property type="entry name" value="YJEF_N"/>
    <property type="match status" value="1"/>
</dbReference>
<evidence type="ECO:0000256" key="7">
    <source>
        <dbReference type="ARBA" id="ARBA00022840"/>
    </source>
</evidence>
<keyword evidence="11 18" id="KW-0413">Isomerase</keyword>
<evidence type="ECO:0000259" key="21">
    <source>
        <dbReference type="PROSITE" id="PS51385"/>
    </source>
</evidence>
<dbReference type="PANTHER" id="PTHR12592:SF0">
    <property type="entry name" value="ATP-DEPENDENT (S)-NAD(P)H-HYDRATE DEHYDRATASE"/>
    <property type="match status" value="1"/>
</dbReference>
<dbReference type="Gene3D" id="3.40.50.10260">
    <property type="entry name" value="YjeF N-terminal domain"/>
    <property type="match status" value="1"/>
</dbReference>